<dbReference type="Proteomes" id="UP001209878">
    <property type="component" value="Unassembled WGS sequence"/>
</dbReference>
<evidence type="ECO:0000313" key="2">
    <source>
        <dbReference type="EMBL" id="KAK2182487.1"/>
    </source>
</evidence>
<dbReference type="PROSITE" id="PS51203">
    <property type="entry name" value="CS"/>
    <property type="match status" value="1"/>
</dbReference>
<accession>A0AAD9L3D7</accession>
<feature type="domain" description="CS" evidence="1">
    <location>
        <begin position="1"/>
        <end position="107"/>
    </location>
</feature>
<comment type="caution">
    <text evidence="2">The sequence shown here is derived from an EMBL/GenBank/DDBJ whole genome shotgun (WGS) entry which is preliminary data.</text>
</comment>
<name>A0AAD9L3D7_RIDPI</name>
<evidence type="ECO:0000259" key="1">
    <source>
        <dbReference type="PROSITE" id="PS51203"/>
    </source>
</evidence>
<dbReference type="InterPro" id="IPR008978">
    <property type="entry name" value="HSP20-like_chaperone"/>
</dbReference>
<dbReference type="CDD" id="cd06463">
    <property type="entry name" value="p23_like"/>
    <property type="match status" value="1"/>
</dbReference>
<sequence length="115" mass="12969">MSPVTVEYHDDKKDPDNYVCICVDIPKLRKKLFGGAANGDVMLDLKERSFTLTVIVREKEKRQKYVYAIKQLPEEISTGSSSSYKVNDGEVVLKLHKAKPASWARYLSMSGLETA</sequence>
<dbReference type="AlphaFoldDB" id="A0AAD9L3D7"/>
<dbReference type="EMBL" id="JAODUO010000352">
    <property type="protein sequence ID" value="KAK2182487.1"/>
    <property type="molecule type" value="Genomic_DNA"/>
</dbReference>
<dbReference type="InterPro" id="IPR007052">
    <property type="entry name" value="CS_dom"/>
</dbReference>
<reference evidence="2" key="1">
    <citation type="journal article" date="2023" name="Mol. Biol. Evol.">
        <title>Third-Generation Sequencing Reveals the Adaptive Role of the Epigenome in Three Deep-Sea Polychaetes.</title>
        <authorList>
            <person name="Perez M."/>
            <person name="Aroh O."/>
            <person name="Sun Y."/>
            <person name="Lan Y."/>
            <person name="Juniper S.K."/>
            <person name="Young C.R."/>
            <person name="Angers B."/>
            <person name="Qian P.Y."/>
        </authorList>
    </citation>
    <scope>NUCLEOTIDE SEQUENCE</scope>
    <source>
        <strain evidence="2">R07B-5</strain>
    </source>
</reference>
<proteinExistence type="predicted"/>
<gene>
    <name evidence="2" type="ORF">NP493_351g03007</name>
</gene>
<organism evidence="2 3">
    <name type="scientific">Ridgeia piscesae</name>
    <name type="common">Tubeworm</name>
    <dbReference type="NCBI Taxonomy" id="27915"/>
    <lineage>
        <taxon>Eukaryota</taxon>
        <taxon>Metazoa</taxon>
        <taxon>Spiralia</taxon>
        <taxon>Lophotrochozoa</taxon>
        <taxon>Annelida</taxon>
        <taxon>Polychaeta</taxon>
        <taxon>Sedentaria</taxon>
        <taxon>Canalipalpata</taxon>
        <taxon>Sabellida</taxon>
        <taxon>Siboglinidae</taxon>
        <taxon>Ridgeia</taxon>
    </lineage>
</organism>
<keyword evidence="3" id="KW-1185">Reference proteome</keyword>
<dbReference type="Gene3D" id="2.60.40.790">
    <property type="match status" value="1"/>
</dbReference>
<evidence type="ECO:0000313" key="3">
    <source>
        <dbReference type="Proteomes" id="UP001209878"/>
    </source>
</evidence>
<protein>
    <recommendedName>
        <fullName evidence="1">CS domain-containing protein</fullName>
    </recommendedName>
</protein>
<dbReference type="SUPFAM" id="SSF49764">
    <property type="entry name" value="HSP20-like chaperones"/>
    <property type="match status" value="1"/>
</dbReference>